<keyword evidence="2" id="KW-1185">Reference proteome</keyword>
<dbReference type="RefSeq" id="WP_005203814.1">
    <property type="nucleotide sequence ID" value="NZ_BAFC01000039.1"/>
</dbReference>
<reference evidence="1 2" key="1">
    <citation type="submission" date="2012-02" db="EMBL/GenBank/DDBJ databases">
        <title>Whole genome shotgun sequence of Gordonia sputi NBRC 100414.</title>
        <authorList>
            <person name="Yoshida I."/>
            <person name="Hosoyama A."/>
            <person name="Tsuchikane K."/>
            <person name="Katsumata H."/>
            <person name="Yamazaki S."/>
            <person name="Fujita N."/>
        </authorList>
    </citation>
    <scope>NUCLEOTIDE SEQUENCE [LARGE SCALE GENOMIC DNA]</scope>
    <source>
        <strain evidence="1 2">NBRC 100414</strain>
    </source>
</reference>
<name>H5TXN9_9ACTN</name>
<sequence>MKSPKQGEESVSRTEKQVLEELSHEQRALLKRVLEIERSKLHITAYDATDDLVAAVKEIIP</sequence>
<organism evidence="1 2">
    <name type="scientific">Gordonia sputi NBRC 100414</name>
    <dbReference type="NCBI Taxonomy" id="1089453"/>
    <lineage>
        <taxon>Bacteria</taxon>
        <taxon>Bacillati</taxon>
        <taxon>Actinomycetota</taxon>
        <taxon>Actinomycetes</taxon>
        <taxon>Mycobacteriales</taxon>
        <taxon>Gordoniaceae</taxon>
        <taxon>Gordonia</taxon>
    </lineage>
</organism>
<evidence type="ECO:0000313" key="1">
    <source>
        <dbReference type="EMBL" id="GAB38247.1"/>
    </source>
</evidence>
<dbReference type="Proteomes" id="UP000005845">
    <property type="component" value="Unassembled WGS sequence"/>
</dbReference>
<dbReference type="AlphaFoldDB" id="H5TXN9"/>
<dbReference type="EMBL" id="BAFC01000039">
    <property type="protein sequence ID" value="GAB38247.1"/>
    <property type="molecule type" value="Genomic_DNA"/>
</dbReference>
<accession>H5TXN9</accession>
<proteinExistence type="predicted"/>
<protein>
    <submittedName>
        <fullName evidence="1">Uncharacterized protein</fullName>
    </submittedName>
</protein>
<evidence type="ECO:0000313" key="2">
    <source>
        <dbReference type="Proteomes" id="UP000005845"/>
    </source>
</evidence>
<gene>
    <name evidence="1" type="ORF">GOSPT_039_00030</name>
</gene>
<comment type="caution">
    <text evidence="1">The sequence shown here is derived from an EMBL/GenBank/DDBJ whole genome shotgun (WGS) entry which is preliminary data.</text>
</comment>